<evidence type="ECO:0000256" key="1">
    <source>
        <dbReference type="ARBA" id="ARBA00008791"/>
    </source>
</evidence>
<dbReference type="RefSeq" id="WP_040042788.1">
    <property type="nucleotide sequence ID" value="NZ_JWJG01000028.1"/>
</dbReference>
<dbReference type="Pfam" id="PF00582">
    <property type="entry name" value="Usp"/>
    <property type="match status" value="1"/>
</dbReference>
<evidence type="ECO:0000313" key="4">
    <source>
        <dbReference type="Proteomes" id="UP000031572"/>
    </source>
</evidence>
<reference evidence="3 4" key="1">
    <citation type="submission" date="2014-12" db="EMBL/GenBank/DDBJ databases">
        <title>Denitrispirillum autotrophicum gen. nov., sp. nov., Denitrifying, Facultatively Autotrophic Bacteria Isolated from Rice Paddy Soil.</title>
        <authorList>
            <person name="Ishii S."/>
            <person name="Ashida N."/>
            <person name="Ohno H."/>
            <person name="Otsuka S."/>
            <person name="Yokota A."/>
            <person name="Senoo K."/>
        </authorList>
    </citation>
    <scope>NUCLEOTIDE SEQUENCE [LARGE SCALE GENOMIC DNA]</scope>
    <source>
        <strain evidence="3 4">TSA66</strain>
    </source>
</reference>
<evidence type="ECO:0000259" key="2">
    <source>
        <dbReference type="Pfam" id="PF00582"/>
    </source>
</evidence>
<name>A0A0C2BR15_9BURK</name>
<evidence type="ECO:0000313" key="3">
    <source>
        <dbReference type="EMBL" id="KIF82514.1"/>
    </source>
</evidence>
<dbReference type="InterPro" id="IPR006016">
    <property type="entry name" value="UspA"/>
</dbReference>
<comment type="caution">
    <text evidence="3">The sequence shown here is derived from an EMBL/GenBank/DDBJ whole genome shotgun (WGS) entry which is preliminary data.</text>
</comment>
<gene>
    <name evidence="3" type="ORF">TSA66_19565</name>
</gene>
<dbReference type="CDD" id="cd00293">
    <property type="entry name" value="USP-like"/>
    <property type="match status" value="1"/>
</dbReference>
<feature type="domain" description="UspA" evidence="2">
    <location>
        <begin position="1"/>
        <end position="145"/>
    </location>
</feature>
<dbReference type="EMBL" id="JWJG01000028">
    <property type="protein sequence ID" value="KIF82514.1"/>
    <property type="molecule type" value="Genomic_DNA"/>
</dbReference>
<sequence>MYKHILLPTDGSELSEKAIASGVLLAKNIGATVVGVYVVTEPRQDQLEAWLHHDPHYAERRAALFEKFADEYLSFVSNSALAEEVPCTCKLVRASEPYQGIVDTAERSGCDLIIMASHGWKGDASQLLGSETIRVLVHSKVPVLVHKPGADSGT</sequence>
<dbReference type="Gene3D" id="3.40.50.620">
    <property type="entry name" value="HUPs"/>
    <property type="match status" value="1"/>
</dbReference>
<dbReference type="STRING" id="709839.TSA66_19565"/>
<dbReference type="Proteomes" id="UP000031572">
    <property type="component" value="Unassembled WGS sequence"/>
</dbReference>
<dbReference type="AlphaFoldDB" id="A0A0C2BR15"/>
<dbReference type="OrthoDB" id="5295044at2"/>
<comment type="similarity">
    <text evidence="1">Belongs to the universal stress protein A family.</text>
</comment>
<organism evidence="3 4">
    <name type="scientific">Noviherbaspirillum autotrophicum</name>
    <dbReference type="NCBI Taxonomy" id="709839"/>
    <lineage>
        <taxon>Bacteria</taxon>
        <taxon>Pseudomonadati</taxon>
        <taxon>Pseudomonadota</taxon>
        <taxon>Betaproteobacteria</taxon>
        <taxon>Burkholderiales</taxon>
        <taxon>Oxalobacteraceae</taxon>
        <taxon>Noviherbaspirillum</taxon>
    </lineage>
</organism>
<proteinExistence type="inferred from homology"/>
<dbReference type="InterPro" id="IPR014729">
    <property type="entry name" value="Rossmann-like_a/b/a_fold"/>
</dbReference>
<dbReference type="PANTHER" id="PTHR46268:SF15">
    <property type="entry name" value="UNIVERSAL STRESS PROTEIN HP_0031"/>
    <property type="match status" value="1"/>
</dbReference>
<dbReference type="SUPFAM" id="SSF52402">
    <property type="entry name" value="Adenine nucleotide alpha hydrolases-like"/>
    <property type="match status" value="1"/>
</dbReference>
<accession>A0A0C2BR15</accession>
<dbReference type="PRINTS" id="PR01438">
    <property type="entry name" value="UNVRSLSTRESS"/>
</dbReference>
<protein>
    <recommendedName>
        <fullName evidence="2">UspA domain-containing protein</fullName>
    </recommendedName>
</protein>
<dbReference type="PANTHER" id="PTHR46268">
    <property type="entry name" value="STRESS RESPONSE PROTEIN NHAX"/>
    <property type="match status" value="1"/>
</dbReference>
<dbReference type="InterPro" id="IPR006015">
    <property type="entry name" value="Universal_stress_UspA"/>
</dbReference>
<keyword evidence="4" id="KW-1185">Reference proteome</keyword>